<sequence length="165" mass="17593">MLRSVFWSNKVKLSKIVLAVVAVCPLAAYATLGSAPGANTRAVAATRSLLQSAAPFKQATSASASYSVREAIDSDGVTIREYVSRDNVVFAVSWQGPVRPDMSALLGSYFPDFADANQGRLRGTGALVQHDGDFHIESAGHAGNFFGKAYLPRLVPAHVQINELQ</sequence>
<dbReference type="EMBL" id="CAJHCP010000003">
    <property type="protein sequence ID" value="CAD6523998.1"/>
    <property type="molecule type" value="Genomic_DNA"/>
</dbReference>
<feature type="signal peptide" evidence="1">
    <location>
        <begin position="1"/>
        <end position="30"/>
    </location>
</feature>
<feature type="chain" id="PRO_5046885512" description="DUF2844 domain-containing protein" evidence="1">
    <location>
        <begin position="31"/>
        <end position="165"/>
    </location>
</feature>
<dbReference type="Pfam" id="PF11005">
    <property type="entry name" value="DUF2844"/>
    <property type="match status" value="1"/>
</dbReference>
<evidence type="ECO:0000313" key="3">
    <source>
        <dbReference type="Proteomes" id="UP000598032"/>
    </source>
</evidence>
<evidence type="ECO:0008006" key="4">
    <source>
        <dbReference type="Google" id="ProtNLM"/>
    </source>
</evidence>
<proteinExistence type="predicted"/>
<dbReference type="InterPro" id="IPR021267">
    <property type="entry name" value="DUF2844"/>
</dbReference>
<accession>A0ABM8NGC7</accession>
<evidence type="ECO:0000256" key="1">
    <source>
        <dbReference type="SAM" id="SignalP"/>
    </source>
</evidence>
<keyword evidence="3" id="KW-1185">Reference proteome</keyword>
<reference evidence="2 3" key="1">
    <citation type="submission" date="2020-10" db="EMBL/GenBank/DDBJ databases">
        <authorList>
            <person name="Peeters C."/>
        </authorList>
    </citation>
    <scope>NUCLEOTIDE SEQUENCE [LARGE SCALE GENOMIC DNA]</scope>
    <source>
        <strain evidence="2 3">LMG 28140</strain>
    </source>
</reference>
<gene>
    <name evidence="2" type="ORF">LMG28140_01553</name>
</gene>
<dbReference type="Proteomes" id="UP000598032">
    <property type="component" value="Unassembled WGS sequence"/>
</dbReference>
<name>A0ABM8NGC7_9BURK</name>
<protein>
    <recommendedName>
        <fullName evidence="4">DUF2844 domain-containing protein</fullName>
    </recommendedName>
</protein>
<keyword evidence="1" id="KW-0732">Signal</keyword>
<organism evidence="2 3">
    <name type="scientific">Paraburkholderia metrosideri</name>
    <dbReference type="NCBI Taxonomy" id="580937"/>
    <lineage>
        <taxon>Bacteria</taxon>
        <taxon>Pseudomonadati</taxon>
        <taxon>Pseudomonadota</taxon>
        <taxon>Betaproteobacteria</taxon>
        <taxon>Burkholderiales</taxon>
        <taxon>Burkholderiaceae</taxon>
        <taxon>Paraburkholderia</taxon>
    </lineage>
</organism>
<evidence type="ECO:0000313" key="2">
    <source>
        <dbReference type="EMBL" id="CAD6523998.1"/>
    </source>
</evidence>
<comment type="caution">
    <text evidence="2">The sequence shown here is derived from an EMBL/GenBank/DDBJ whole genome shotgun (WGS) entry which is preliminary data.</text>
</comment>